<proteinExistence type="predicted"/>
<organism evidence="1 2">
    <name type="scientific">Duganella guangzhouensis</name>
    <dbReference type="NCBI Taxonomy" id="2666084"/>
    <lineage>
        <taxon>Bacteria</taxon>
        <taxon>Pseudomonadati</taxon>
        <taxon>Pseudomonadota</taxon>
        <taxon>Betaproteobacteria</taxon>
        <taxon>Burkholderiales</taxon>
        <taxon>Oxalobacteraceae</taxon>
        <taxon>Telluria group</taxon>
        <taxon>Duganella</taxon>
    </lineage>
</organism>
<evidence type="ECO:0000313" key="1">
    <source>
        <dbReference type="EMBL" id="MRW93422.1"/>
    </source>
</evidence>
<reference evidence="1 2" key="1">
    <citation type="submission" date="2019-11" db="EMBL/GenBank/DDBJ databases">
        <title>Novel species isolated from a subtropical stream in China.</title>
        <authorList>
            <person name="Lu H."/>
        </authorList>
    </citation>
    <scope>NUCLEOTIDE SEQUENCE [LARGE SCALE GENOMIC DNA]</scope>
    <source>
        <strain evidence="1 2">FT80W</strain>
    </source>
</reference>
<sequence length="73" mass="7822">MSALTYTNTATTGYFTNIANAARQLIAAVFAVQPAVAQCNKEETASELRQMAKDCESHSPSLAAELRVIAFRG</sequence>
<evidence type="ECO:0000313" key="2">
    <source>
        <dbReference type="Proteomes" id="UP000433309"/>
    </source>
</evidence>
<protein>
    <submittedName>
        <fullName evidence="1">Uncharacterized protein</fullName>
    </submittedName>
</protein>
<accession>A0A6I2L6Z5</accession>
<dbReference type="EMBL" id="WKJK01000016">
    <property type="protein sequence ID" value="MRW93422.1"/>
    <property type="molecule type" value="Genomic_DNA"/>
</dbReference>
<name>A0A6I2L6Z5_9BURK</name>
<keyword evidence="2" id="KW-1185">Reference proteome</keyword>
<comment type="caution">
    <text evidence="1">The sequence shown here is derived from an EMBL/GenBank/DDBJ whole genome shotgun (WGS) entry which is preliminary data.</text>
</comment>
<gene>
    <name evidence="1" type="ORF">GJ699_25870</name>
</gene>
<dbReference type="Proteomes" id="UP000433309">
    <property type="component" value="Unassembled WGS sequence"/>
</dbReference>
<dbReference type="RefSeq" id="WP_154381802.1">
    <property type="nucleotide sequence ID" value="NZ_WKJK01000016.1"/>
</dbReference>
<dbReference type="AlphaFoldDB" id="A0A6I2L6Z5"/>